<keyword evidence="3" id="KW-1185">Reference proteome</keyword>
<dbReference type="KEGG" id="kbs:EPA93_00310"/>
<dbReference type="EMBL" id="CP035758">
    <property type="protein sequence ID" value="QBD74518.1"/>
    <property type="molecule type" value="Genomic_DNA"/>
</dbReference>
<proteinExistence type="predicted"/>
<dbReference type="AlphaFoldDB" id="A0A4P6JHM4"/>
<dbReference type="Pfam" id="PF14025">
    <property type="entry name" value="DUF4241"/>
    <property type="match status" value="1"/>
</dbReference>
<feature type="compositionally biased region" description="Polar residues" evidence="1">
    <location>
        <begin position="10"/>
        <end position="19"/>
    </location>
</feature>
<protein>
    <submittedName>
        <fullName evidence="2">DUF4241 domain-containing protein</fullName>
    </submittedName>
</protein>
<gene>
    <name evidence="2" type="ORF">EPA93_00310</name>
</gene>
<sequence length="281" mass="30803">MREQKRCAQLHTSSETATTPVCGKRGGKHTMKLVGPSANPSLAFTNSLRGRDNGVPFSIQKEQVGELLVTSGSIIACDPYFLPLSRPKPYTTKIPPGRYPVFVSGIQSEGICGGRVAFAQVQLSKQEGVRWEMALRPGEDVSTLAPDHFFGYGVDSGTSCFLDQDVQAWLLEQFKARGYADWSPPQTQEEAEAWQKRWEAMTAFFYDQVGDPLLRILESSRLGAGSMTLKSPTGGNIVAFHSGYGDGSYPSYFLYTAEGSLSSLITDFGIFQDVEWDSPLS</sequence>
<evidence type="ECO:0000313" key="3">
    <source>
        <dbReference type="Proteomes" id="UP000290365"/>
    </source>
</evidence>
<evidence type="ECO:0000313" key="2">
    <source>
        <dbReference type="EMBL" id="QBD74518.1"/>
    </source>
</evidence>
<dbReference type="InterPro" id="IPR025335">
    <property type="entry name" value="DUF4241"/>
</dbReference>
<evidence type="ECO:0000256" key="1">
    <source>
        <dbReference type="SAM" id="MobiDB-lite"/>
    </source>
</evidence>
<organism evidence="2 3">
    <name type="scientific">Ktedonosporobacter rubrisoli</name>
    <dbReference type="NCBI Taxonomy" id="2509675"/>
    <lineage>
        <taxon>Bacteria</taxon>
        <taxon>Bacillati</taxon>
        <taxon>Chloroflexota</taxon>
        <taxon>Ktedonobacteria</taxon>
        <taxon>Ktedonobacterales</taxon>
        <taxon>Ktedonosporobacteraceae</taxon>
        <taxon>Ktedonosporobacter</taxon>
    </lineage>
</organism>
<dbReference type="Proteomes" id="UP000290365">
    <property type="component" value="Chromosome"/>
</dbReference>
<dbReference type="OrthoDB" id="9789980at2"/>
<feature type="region of interest" description="Disordered" evidence="1">
    <location>
        <begin position="1"/>
        <end position="20"/>
    </location>
</feature>
<name>A0A4P6JHM4_KTERU</name>
<accession>A0A4P6JHM4</accession>
<reference evidence="2 3" key="1">
    <citation type="submission" date="2019-01" db="EMBL/GenBank/DDBJ databases">
        <title>Ktedonosporobacter rubrisoli SCAWS-G2.</title>
        <authorList>
            <person name="Huang Y."/>
            <person name="Yan B."/>
        </authorList>
    </citation>
    <scope>NUCLEOTIDE SEQUENCE [LARGE SCALE GENOMIC DNA]</scope>
    <source>
        <strain evidence="2 3">SCAWS-G2</strain>
    </source>
</reference>